<dbReference type="EMBL" id="CP081864">
    <property type="protein sequence ID" value="QZN94421.1"/>
    <property type="molecule type" value="Genomic_DNA"/>
</dbReference>
<organism evidence="1 2">
    <name type="scientific">Symbiopectobacterium purcellii</name>
    <dbReference type="NCBI Taxonomy" id="2871826"/>
    <lineage>
        <taxon>Bacteria</taxon>
        <taxon>Pseudomonadati</taxon>
        <taxon>Pseudomonadota</taxon>
        <taxon>Gammaproteobacteria</taxon>
        <taxon>Enterobacterales</taxon>
        <taxon>Enterobacteriaceae</taxon>
    </lineage>
</organism>
<dbReference type="CDD" id="cd16390">
    <property type="entry name" value="ParB_N_Srx_like"/>
    <property type="match status" value="1"/>
</dbReference>
<proteinExistence type="predicted"/>
<dbReference type="RefSeq" id="WP_222157543.1">
    <property type="nucleotide sequence ID" value="NZ_CP081864.1"/>
</dbReference>
<dbReference type="Pfam" id="PF08857">
    <property type="entry name" value="ParBc_2"/>
    <property type="match status" value="1"/>
</dbReference>
<dbReference type="SUPFAM" id="SSF110849">
    <property type="entry name" value="ParB/Sulfiredoxin"/>
    <property type="match status" value="1"/>
</dbReference>
<evidence type="ECO:0000313" key="2">
    <source>
        <dbReference type="Proteomes" id="UP000825886"/>
    </source>
</evidence>
<sequence length="304" mass="33037">MHGPIVRARSLDSHRYGDVAGNLERGGFASATLMTVKASAIHPTQPAIGRAEVAYELAHYRQKPRALFDDFCKGEGAGKVADFSDASTLATATSFRCAKPAGTHPDAVKSAVIAPDGQVYLTDGHHSVSALRASTPDSDITVSLRITDDLRQLPSMAAFWDYMQQHHLVWLEGNTGKIAPQALPTQVSIDAMQDDPYRSVLYFLRGIAYERPEPSPPFLEFYLGAWLKSQMAITPADTATSQAYFALLQKAAQLLIQASPQTHTLPDAASPTLSQLGQLREVNHKKLNKLNNPDGKLALLYSTP</sequence>
<evidence type="ECO:0000313" key="1">
    <source>
        <dbReference type="EMBL" id="QZN94421.1"/>
    </source>
</evidence>
<dbReference type="Proteomes" id="UP000825886">
    <property type="component" value="Chromosome"/>
</dbReference>
<dbReference type="InterPro" id="IPR014956">
    <property type="entry name" value="ParBc_2"/>
</dbReference>
<keyword evidence="2" id="KW-1185">Reference proteome</keyword>
<protein>
    <submittedName>
        <fullName evidence="1">ParB/Srx family N-terminal domain-containing protein</fullName>
    </submittedName>
</protein>
<dbReference type="InterPro" id="IPR036086">
    <property type="entry name" value="ParB/Sulfiredoxin_sf"/>
</dbReference>
<dbReference type="Gene3D" id="3.90.1530.10">
    <property type="entry name" value="Conserved hypothetical protein from pyrococcus furiosus pfu- 392566-001, ParB domain"/>
    <property type="match status" value="1"/>
</dbReference>
<gene>
    <name evidence="1" type="ORF">K6K13_13915</name>
</gene>
<reference evidence="1 2" key="1">
    <citation type="submission" date="2021-08" db="EMBL/GenBank/DDBJ databases">
        <title>Culture and genomic analysis of Symbiopectobacterium purcellii sp. nov. gen. nov., isolated from the leafhopper Empoasca decipiens.</title>
        <authorList>
            <person name="Nadal-Jimenez P."/>
            <person name="Siozios S."/>
            <person name="Halliday N."/>
            <person name="Camara M."/>
            <person name="Hurst G.D.D."/>
        </authorList>
    </citation>
    <scope>NUCLEOTIDE SEQUENCE [LARGE SCALE GENOMIC DNA]</scope>
    <source>
        <strain evidence="1 2">SyEd1</strain>
    </source>
</reference>
<accession>A0ABX9AHX9</accession>
<name>A0ABX9AHX9_9ENTR</name>